<evidence type="ECO:0000313" key="2">
    <source>
        <dbReference type="Proteomes" id="UP000198211"/>
    </source>
</evidence>
<proteinExistence type="predicted"/>
<dbReference type="Proteomes" id="UP000198211">
    <property type="component" value="Unassembled WGS sequence"/>
</dbReference>
<organism evidence="1 2">
    <name type="scientific">Phytophthora megakarya</name>
    <dbReference type="NCBI Taxonomy" id="4795"/>
    <lineage>
        <taxon>Eukaryota</taxon>
        <taxon>Sar</taxon>
        <taxon>Stramenopiles</taxon>
        <taxon>Oomycota</taxon>
        <taxon>Peronosporomycetes</taxon>
        <taxon>Peronosporales</taxon>
        <taxon>Peronosporaceae</taxon>
        <taxon>Phytophthora</taxon>
    </lineage>
</organism>
<dbReference type="EMBL" id="NBNE01001195">
    <property type="protein sequence ID" value="OWZ15085.1"/>
    <property type="molecule type" value="Genomic_DNA"/>
</dbReference>
<keyword evidence="2" id="KW-1185">Reference proteome</keyword>
<gene>
    <name evidence="1" type="ORF">PHMEG_00011344</name>
</gene>
<accession>A0A225WBS9</accession>
<dbReference type="OrthoDB" id="111316at2759"/>
<evidence type="ECO:0000313" key="1">
    <source>
        <dbReference type="EMBL" id="OWZ15085.1"/>
    </source>
</evidence>
<protein>
    <submittedName>
        <fullName evidence="1">Uncharacterized protein</fullName>
    </submittedName>
</protein>
<comment type="caution">
    <text evidence="1">The sequence shown here is derived from an EMBL/GenBank/DDBJ whole genome shotgun (WGS) entry which is preliminary data.</text>
</comment>
<reference evidence="2" key="1">
    <citation type="submission" date="2017-03" db="EMBL/GenBank/DDBJ databases">
        <title>Phytopthora megakarya and P. palmivora, two closely related causual agents of cacao black pod achieved similar genome size and gene model numbers by different mechanisms.</title>
        <authorList>
            <person name="Ali S."/>
            <person name="Shao J."/>
            <person name="Larry D.J."/>
            <person name="Kronmiller B."/>
            <person name="Shen D."/>
            <person name="Strem M.D."/>
            <person name="Melnick R.L."/>
            <person name="Guiltinan M.J."/>
            <person name="Tyler B.M."/>
            <person name="Meinhardt L.W."/>
            <person name="Bailey B.A."/>
        </authorList>
    </citation>
    <scope>NUCLEOTIDE SEQUENCE [LARGE SCALE GENOMIC DNA]</scope>
    <source>
        <strain evidence="2">zdho120</strain>
    </source>
</reference>
<dbReference type="AlphaFoldDB" id="A0A225WBS9"/>
<sequence>MKMFGVKRDMIPQLRLSRKIFAWIMSTKVVLKKIEIQPEPQDQEVITEQTEGQTVMAQNLSMLQKAENSYAYQRQPHPENQDVFCEKCKKWGHLETNRWMTLICDRCRAQGYPARLYKTRTMESFPDMAKQSTVKDLPTQFWILLQTKE</sequence>
<name>A0A225WBS9_9STRA</name>